<dbReference type="EMBL" id="CP041636">
    <property type="protein sequence ID" value="QDO96293.1"/>
    <property type="molecule type" value="Genomic_DNA"/>
</dbReference>
<evidence type="ECO:0000256" key="1">
    <source>
        <dbReference type="SAM" id="Phobius"/>
    </source>
</evidence>
<keyword evidence="1" id="KW-0472">Membrane</keyword>
<evidence type="ECO:0000259" key="2">
    <source>
        <dbReference type="Pfam" id="PF00534"/>
    </source>
</evidence>
<sequence length="387" mass="43225">MPRRLTIVIEALDRGGAEWHLLQVLPRLLGRGFDVEVFCLHHRGELANEMERRGVRVLGVDTGPSKHLFLRVGGLLFRSIILLAHLIRTRPDIVHFFLPAAYILGTPASVLSRCRIRLMSRRSQNRYQAQIFGTNFIERQWHRRMSAVIGNSRSVVRQLSGEGVPDSKLHLLYNGVDLPVFGTQMSERTARDRLGLSNSALVFVIVANLIPYKGHRDLLRAFARIKDQLPQNWILLCAGRDDGIGAALQDSVEELGLTQRVHWLGSVKDVSSLLAAADVALLTSHEEGFSNAIIEYMATGLPSIVTNVGGNPEAVLHNETGLVVPPRDSASLAEAILRLAENPELRRQLGAAARQRVYQHFSLEACVDNYVRLYSQILRDHGIDWRG</sequence>
<dbReference type="AlphaFoldDB" id="A0A516GXP1"/>
<protein>
    <submittedName>
        <fullName evidence="4">Glycosyltransferase</fullName>
    </submittedName>
</protein>
<evidence type="ECO:0000313" key="4">
    <source>
        <dbReference type="EMBL" id="QDO96293.1"/>
    </source>
</evidence>
<dbReference type="Proteomes" id="UP000317496">
    <property type="component" value="Chromosome"/>
</dbReference>
<dbReference type="PANTHER" id="PTHR12526">
    <property type="entry name" value="GLYCOSYLTRANSFERASE"/>
    <property type="match status" value="1"/>
</dbReference>
<dbReference type="PANTHER" id="PTHR12526:SF623">
    <property type="entry name" value="WABG"/>
    <property type="match status" value="1"/>
</dbReference>
<keyword evidence="4" id="KW-0808">Transferase</keyword>
<feature type="transmembrane region" description="Helical" evidence="1">
    <location>
        <begin position="93"/>
        <end position="112"/>
    </location>
</feature>
<dbReference type="RefSeq" id="WP_144067274.1">
    <property type="nucleotide sequence ID" value="NZ_CP041636.1"/>
</dbReference>
<dbReference type="InterPro" id="IPR001296">
    <property type="entry name" value="Glyco_trans_1"/>
</dbReference>
<feature type="domain" description="Glycosyltransferase subfamily 4-like N-terminal" evidence="3">
    <location>
        <begin position="15"/>
        <end position="178"/>
    </location>
</feature>
<organism evidence="4 5">
    <name type="scientific">Ferrovibrio terrae</name>
    <dbReference type="NCBI Taxonomy" id="2594003"/>
    <lineage>
        <taxon>Bacteria</taxon>
        <taxon>Pseudomonadati</taxon>
        <taxon>Pseudomonadota</taxon>
        <taxon>Alphaproteobacteria</taxon>
        <taxon>Rhodospirillales</taxon>
        <taxon>Rhodospirillaceae</taxon>
        <taxon>Ferrovibrio</taxon>
    </lineage>
</organism>
<evidence type="ECO:0000259" key="3">
    <source>
        <dbReference type="Pfam" id="PF13439"/>
    </source>
</evidence>
<feature type="domain" description="Glycosyl transferase family 1" evidence="2">
    <location>
        <begin position="189"/>
        <end position="356"/>
    </location>
</feature>
<keyword evidence="5" id="KW-1185">Reference proteome</keyword>
<dbReference type="Pfam" id="PF13439">
    <property type="entry name" value="Glyco_transf_4"/>
    <property type="match status" value="1"/>
</dbReference>
<dbReference type="Pfam" id="PF00534">
    <property type="entry name" value="Glycos_transf_1"/>
    <property type="match status" value="1"/>
</dbReference>
<name>A0A516GXP1_9PROT</name>
<accession>A0A516GXP1</accession>
<dbReference type="Gene3D" id="3.40.50.2000">
    <property type="entry name" value="Glycogen Phosphorylase B"/>
    <property type="match status" value="2"/>
</dbReference>
<feature type="transmembrane region" description="Helical" evidence="1">
    <location>
        <begin position="194"/>
        <end position="212"/>
    </location>
</feature>
<feature type="transmembrane region" description="Helical" evidence="1">
    <location>
        <begin position="68"/>
        <end position="87"/>
    </location>
</feature>
<dbReference type="KEGG" id="fer:FNB15_02930"/>
<proteinExistence type="predicted"/>
<keyword evidence="1" id="KW-0812">Transmembrane</keyword>
<dbReference type="SUPFAM" id="SSF53756">
    <property type="entry name" value="UDP-Glycosyltransferase/glycogen phosphorylase"/>
    <property type="match status" value="1"/>
</dbReference>
<reference evidence="4 5" key="1">
    <citation type="submission" date="2019-07" db="EMBL/GenBank/DDBJ databases">
        <title>Genome sequencing for Ferrovibrio sp. K5.</title>
        <authorList>
            <person name="Park S.-J."/>
        </authorList>
    </citation>
    <scope>NUCLEOTIDE SEQUENCE [LARGE SCALE GENOMIC DNA]</scope>
    <source>
        <strain evidence="4 5">K5</strain>
    </source>
</reference>
<dbReference type="OrthoDB" id="9790710at2"/>
<gene>
    <name evidence="4" type="ORF">FNB15_02930</name>
</gene>
<dbReference type="InterPro" id="IPR028098">
    <property type="entry name" value="Glyco_trans_4-like_N"/>
</dbReference>
<keyword evidence="1" id="KW-1133">Transmembrane helix</keyword>
<evidence type="ECO:0000313" key="5">
    <source>
        <dbReference type="Proteomes" id="UP000317496"/>
    </source>
</evidence>
<dbReference type="GO" id="GO:0016757">
    <property type="term" value="F:glycosyltransferase activity"/>
    <property type="evidence" value="ECO:0007669"/>
    <property type="project" value="InterPro"/>
</dbReference>